<evidence type="ECO:0000256" key="2">
    <source>
        <dbReference type="ARBA" id="ARBA00022603"/>
    </source>
</evidence>
<dbReference type="GO" id="GO:0009383">
    <property type="term" value="F:rRNA (cytosine-C5-)-methyltransferase activity"/>
    <property type="evidence" value="ECO:0007669"/>
    <property type="project" value="TreeGrafter"/>
</dbReference>
<dbReference type="InterPro" id="IPR018314">
    <property type="entry name" value="RsmB/NOL1/NOP2-like_CS"/>
</dbReference>
<dbReference type="AlphaFoldDB" id="A0A813EPF9"/>
<dbReference type="InterPro" id="IPR001678">
    <property type="entry name" value="MeTrfase_RsmB-F_NOP2_dom"/>
</dbReference>
<dbReference type="InterPro" id="IPR049560">
    <property type="entry name" value="MeTrfase_RsmB-F_NOP2_cat"/>
</dbReference>
<feature type="active site" description="Nucleophile" evidence="6">
    <location>
        <position position="157"/>
    </location>
</feature>
<dbReference type="Proteomes" id="UP000654075">
    <property type="component" value="Unassembled WGS sequence"/>
</dbReference>
<dbReference type="PANTHER" id="PTHR22807">
    <property type="entry name" value="NOP2 YEAST -RELATED NOL1/NOP2/FMU SUN DOMAIN-CONTAINING"/>
    <property type="match status" value="1"/>
</dbReference>
<evidence type="ECO:0000256" key="1">
    <source>
        <dbReference type="ARBA" id="ARBA00007494"/>
    </source>
</evidence>
<keyword evidence="5 6" id="KW-0694">RNA-binding</keyword>
<protein>
    <recommendedName>
        <fullName evidence="7">SAM-dependent MTase RsmB/NOP-type domain-containing protein</fullName>
    </recommendedName>
</protein>
<evidence type="ECO:0000256" key="3">
    <source>
        <dbReference type="ARBA" id="ARBA00022679"/>
    </source>
</evidence>
<dbReference type="PROSITE" id="PS51686">
    <property type="entry name" value="SAM_MT_RSMB_NOP"/>
    <property type="match status" value="1"/>
</dbReference>
<accession>A0A813EPF9</accession>
<dbReference type="Gene3D" id="3.40.50.150">
    <property type="entry name" value="Vaccinia Virus protein VP39"/>
    <property type="match status" value="1"/>
</dbReference>
<feature type="binding site" evidence="6">
    <location>
        <position position="56"/>
    </location>
    <ligand>
        <name>S-adenosyl-L-methionine</name>
        <dbReference type="ChEBI" id="CHEBI:59789"/>
    </ligand>
</feature>
<dbReference type="EMBL" id="CAJNNV010014946">
    <property type="protein sequence ID" value="CAE8603030.1"/>
    <property type="molecule type" value="Genomic_DNA"/>
</dbReference>
<dbReference type="PANTHER" id="PTHR22807:SF30">
    <property type="entry name" value="28S RRNA (CYTOSINE(4447)-C(5))-METHYLTRANSFERASE-RELATED"/>
    <property type="match status" value="1"/>
</dbReference>
<dbReference type="InterPro" id="IPR023267">
    <property type="entry name" value="RCMT"/>
</dbReference>
<evidence type="ECO:0000259" key="7">
    <source>
        <dbReference type="PROSITE" id="PS51686"/>
    </source>
</evidence>
<name>A0A813EPF9_POLGL</name>
<evidence type="ECO:0000256" key="6">
    <source>
        <dbReference type="PROSITE-ProRule" id="PRU01023"/>
    </source>
</evidence>
<dbReference type="Pfam" id="PF01189">
    <property type="entry name" value="Methyltr_RsmB-F"/>
    <property type="match status" value="1"/>
</dbReference>
<dbReference type="GO" id="GO:0070475">
    <property type="term" value="P:rRNA base methylation"/>
    <property type="evidence" value="ECO:0007669"/>
    <property type="project" value="TreeGrafter"/>
</dbReference>
<gene>
    <name evidence="8" type="ORF">PGLA1383_LOCUS21252</name>
</gene>
<dbReference type="GO" id="GO:0003723">
    <property type="term" value="F:RNA binding"/>
    <property type="evidence" value="ECO:0007669"/>
    <property type="project" value="UniProtKB-UniRule"/>
</dbReference>
<feature type="binding site" evidence="6">
    <location>
        <position position="84"/>
    </location>
    <ligand>
        <name>S-adenosyl-L-methionine</name>
        <dbReference type="ChEBI" id="CHEBI:59789"/>
    </ligand>
</feature>
<feature type="binding site" evidence="6">
    <location>
        <position position="102"/>
    </location>
    <ligand>
        <name>S-adenosyl-L-methionine</name>
        <dbReference type="ChEBI" id="CHEBI:59789"/>
    </ligand>
</feature>
<evidence type="ECO:0000256" key="5">
    <source>
        <dbReference type="ARBA" id="ARBA00022884"/>
    </source>
</evidence>
<evidence type="ECO:0000313" key="8">
    <source>
        <dbReference type="EMBL" id="CAE8603030.1"/>
    </source>
</evidence>
<evidence type="ECO:0000313" key="9">
    <source>
        <dbReference type="Proteomes" id="UP000654075"/>
    </source>
</evidence>
<comment type="caution">
    <text evidence="8">The sequence shown here is derived from an EMBL/GenBank/DDBJ whole genome shotgun (WGS) entry which is preliminary data.</text>
</comment>
<feature type="non-terminal residue" evidence="8">
    <location>
        <position position="1"/>
    </location>
</feature>
<dbReference type="PRINTS" id="PR02008">
    <property type="entry name" value="RCMTFAMILY"/>
</dbReference>
<dbReference type="PROSITE" id="PS01153">
    <property type="entry name" value="NOL1_NOP2_SUN"/>
    <property type="match status" value="1"/>
</dbReference>
<sequence>QEASSLLPVAALVDAFKGSPLPAGLRVLDAAAAPGGKTTALASWVASAGGVVVANEPNASRSKALVDNLLRTGSMPWVAVTQLDARQCGSRWPEEFDAVLLDAPCSGESLTRRGEPISERWDQAQEKISALAHLQQKLVSSAFEALRPGGVMVYSTCTLNIHENEGVVAFLEETYKDAVERMPLLELPGTERMQTPDGYLRCWPQLSDTQ</sequence>
<dbReference type="CDD" id="cd02440">
    <property type="entry name" value="AdoMet_MTases"/>
    <property type="match status" value="1"/>
</dbReference>
<feature type="domain" description="SAM-dependent MTase RsmB/NOP-type" evidence="7">
    <location>
        <begin position="1"/>
        <end position="210"/>
    </location>
</feature>
<keyword evidence="9" id="KW-1185">Reference proteome</keyword>
<feature type="binding site" evidence="6">
    <location>
        <begin position="31"/>
        <end position="37"/>
    </location>
    <ligand>
        <name>S-adenosyl-L-methionine</name>
        <dbReference type="ChEBI" id="CHEBI:59789"/>
    </ligand>
</feature>
<organism evidence="8 9">
    <name type="scientific">Polarella glacialis</name>
    <name type="common">Dinoflagellate</name>
    <dbReference type="NCBI Taxonomy" id="89957"/>
    <lineage>
        <taxon>Eukaryota</taxon>
        <taxon>Sar</taxon>
        <taxon>Alveolata</taxon>
        <taxon>Dinophyceae</taxon>
        <taxon>Suessiales</taxon>
        <taxon>Suessiaceae</taxon>
        <taxon>Polarella</taxon>
    </lineage>
</organism>
<dbReference type="SUPFAM" id="SSF53335">
    <property type="entry name" value="S-adenosyl-L-methionine-dependent methyltransferases"/>
    <property type="match status" value="1"/>
</dbReference>
<keyword evidence="3 6" id="KW-0808">Transferase</keyword>
<proteinExistence type="inferred from homology"/>
<feature type="non-terminal residue" evidence="8">
    <location>
        <position position="210"/>
    </location>
</feature>
<dbReference type="OrthoDB" id="260824at2759"/>
<reference evidence="8" key="1">
    <citation type="submission" date="2021-02" db="EMBL/GenBank/DDBJ databases">
        <authorList>
            <person name="Dougan E. K."/>
            <person name="Rhodes N."/>
            <person name="Thang M."/>
            <person name="Chan C."/>
        </authorList>
    </citation>
    <scope>NUCLEOTIDE SEQUENCE</scope>
</reference>
<evidence type="ECO:0000256" key="4">
    <source>
        <dbReference type="ARBA" id="ARBA00022691"/>
    </source>
</evidence>
<keyword evidence="2 6" id="KW-0489">Methyltransferase</keyword>
<keyword evidence="4 6" id="KW-0949">S-adenosyl-L-methionine</keyword>
<comment type="similarity">
    <text evidence="1 6">Belongs to the class I-like SAM-binding methyltransferase superfamily. RsmB/NOP family.</text>
</comment>
<dbReference type="InterPro" id="IPR029063">
    <property type="entry name" value="SAM-dependent_MTases_sf"/>
</dbReference>